<dbReference type="InterPro" id="IPR011992">
    <property type="entry name" value="EF-hand-dom_pair"/>
</dbReference>
<evidence type="ECO:0000259" key="3">
    <source>
        <dbReference type="PROSITE" id="PS50222"/>
    </source>
</evidence>
<dbReference type="RefSeq" id="WP_088260205.1">
    <property type="nucleotide sequence ID" value="NZ_NIDE01000019.1"/>
</dbReference>
<accession>A0A225D0F9</accession>
<name>A0A225D0F9_9BACT</name>
<organism evidence="4 5">
    <name type="scientific">Fimbriiglobus ruber</name>
    <dbReference type="NCBI Taxonomy" id="1908690"/>
    <lineage>
        <taxon>Bacteria</taxon>
        <taxon>Pseudomonadati</taxon>
        <taxon>Planctomycetota</taxon>
        <taxon>Planctomycetia</taxon>
        <taxon>Gemmatales</taxon>
        <taxon>Gemmataceae</taxon>
        <taxon>Fimbriiglobus</taxon>
    </lineage>
</organism>
<keyword evidence="2" id="KW-0732">Signal</keyword>
<sequence>MKRLLAAIPIALAATLNATPPTESRPAAEFLVVSTDRLSVLALAAEVNRRPFADKWSEAVAAIFADADVDGNGSLDEQEAKRVLSALRVRQLDWGYQWAVPQAAAWGELDTAPSDGKVTREELAAYYHRQMIDAPQIGAAQAVPGSVLTDALLKHLDANHDGQVSEAEWKRADVALSALDQDDDELIRPTELVARTMYPGSVGSAMLLPPTTSQTLPKLLADFPLVRLPANLKEPVPLPAHTTRFTADTNGDGVLSDTELTLLRKSVGNASITFQLGDRKPGDDDATQTPGGPTGIRFVTYTVPSTLIDDFTAGRKAALERFAAADADGDGFLDAAEVKNAGNAHLRDHFAFADRNGNHRLARSEWEAYLALRSHLVGAQVTVTIFDHGRGLFEVLDADGDGALSVRELRIAWARLTALGCAPGGHFEASKLPRTVRIVASRGRPQSLLRILPRVGPVWFQAMDRNRDGDVSRREFVGSDDAFRKLDADHDGLISSDEAVAK</sequence>
<dbReference type="CDD" id="cd00051">
    <property type="entry name" value="EFh"/>
    <property type="match status" value="1"/>
</dbReference>
<dbReference type="Pfam" id="PF13202">
    <property type="entry name" value="EF-hand_5"/>
    <property type="match status" value="5"/>
</dbReference>
<feature type="domain" description="EF-hand" evidence="3">
    <location>
        <begin position="313"/>
        <end position="348"/>
    </location>
</feature>
<dbReference type="Gene3D" id="1.10.238.10">
    <property type="entry name" value="EF-hand"/>
    <property type="match status" value="5"/>
</dbReference>
<dbReference type="PROSITE" id="PS00018">
    <property type="entry name" value="EF_HAND_1"/>
    <property type="match status" value="5"/>
</dbReference>
<proteinExistence type="predicted"/>
<dbReference type="SMART" id="SM00054">
    <property type="entry name" value="EFh"/>
    <property type="match status" value="5"/>
</dbReference>
<evidence type="ECO:0000256" key="2">
    <source>
        <dbReference type="SAM" id="SignalP"/>
    </source>
</evidence>
<comment type="caution">
    <text evidence="4">The sequence shown here is derived from an EMBL/GenBank/DDBJ whole genome shotgun (WGS) entry which is preliminary data.</text>
</comment>
<evidence type="ECO:0000313" key="5">
    <source>
        <dbReference type="Proteomes" id="UP000214646"/>
    </source>
</evidence>
<feature type="signal peptide" evidence="2">
    <location>
        <begin position="1"/>
        <end position="18"/>
    </location>
</feature>
<feature type="region of interest" description="Disordered" evidence="1">
    <location>
        <begin position="274"/>
        <end position="295"/>
    </location>
</feature>
<feature type="chain" id="PRO_5012623811" description="EF-hand domain-containing protein" evidence="2">
    <location>
        <begin position="19"/>
        <end position="502"/>
    </location>
</feature>
<dbReference type="OrthoDB" id="260830at2"/>
<feature type="domain" description="EF-hand" evidence="3">
    <location>
        <begin position="392"/>
        <end position="419"/>
    </location>
</feature>
<dbReference type="EMBL" id="NIDE01000019">
    <property type="protein sequence ID" value="OWK34992.1"/>
    <property type="molecule type" value="Genomic_DNA"/>
</dbReference>
<dbReference type="AlphaFoldDB" id="A0A225D0F9"/>
<dbReference type="PANTHER" id="PTHR10827">
    <property type="entry name" value="RETICULOCALBIN"/>
    <property type="match status" value="1"/>
</dbReference>
<dbReference type="PANTHER" id="PTHR10827:SF52">
    <property type="entry name" value="IP16409P"/>
    <property type="match status" value="1"/>
</dbReference>
<reference evidence="5" key="1">
    <citation type="submission" date="2017-06" db="EMBL/GenBank/DDBJ databases">
        <title>Genome analysis of Fimbriiglobus ruber SP5, the first member of the order Planctomycetales with confirmed chitinolytic capability.</title>
        <authorList>
            <person name="Ravin N.V."/>
            <person name="Rakitin A.L."/>
            <person name="Ivanova A.A."/>
            <person name="Beletsky A.V."/>
            <person name="Kulichevskaya I.S."/>
            <person name="Mardanov A.V."/>
            <person name="Dedysh S.N."/>
        </authorList>
    </citation>
    <scope>NUCLEOTIDE SEQUENCE [LARGE SCALE GENOMIC DNA]</scope>
    <source>
        <strain evidence="5">SP5</strain>
    </source>
</reference>
<evidence type="ECO:0000256" key="1">
    <source>
        <dbReference type="SAM" id="MobiDB-lite"/>
    </source>
</evidence>
<dbReference type="GO" id="GO:0005509">
    <property type="term" value="F:calcium ion binding"/>
    <property type="evidence" value="ECO:0007669"/>
    <property type="project" value="InterPro"/>
</dbReference>
<dbReference type="Proteomes" id="UP000214646">
    <property type="component" value="Unassembled WGS sequence"/>
</dbReference>
<gene>
    <name evidence="4" type="ORF">FRUB_09834</name>
</gene>
<protein>
    <recommendedName>
        <fullName evidence="3">EF-hand domain-containing protein</fullName>
    </recommendedName>
</protein>
<dbReference type="InterPro" id="IPR018247">
    <property type="entry name" value="EF_Hand_1_Ca_BS"/>
</dbReference>
<dbReference type="SUPFAM" id="SSF47473">
    <property type="entry name" value="EF-hand"/>
    <property type="match status" value="2"/>
</dbReference>
<dbReference type="InterPro" id="IPR002048">
    <property type="entry name" value="EF_hand_dom"/>
</dbReference>
<dbReference type="PROSITE" id="PS50222">
    <property type="entry name" value="EF_HAND_2"/>
    <property type="match status" value="4"/>
</dbReference>
<feature type="domain" description="EF-hand" evidence="3">
    <location>
        <begin position="480"/>
        <end position="502"/>
    </location>
</feature>
<evidence type="ECO:0000313" key="4">
    <source>
        <dbReference type="EMBL" id="OWK34992.1"/>
    </source>
</evidence>
<feature type="domain" description="EF-hand" evidence="3">
    <location>
        <begin position="55"/>
        <end position="90"/>
    </location>
</feature>
<keyword evidence="5" id="KW-1185">Reference proteome</keyword>